<keyword evidence="1" id="KW-1133">Transmembrane helix</keyword>
<keyword evidence="1" id="KW-0812">Transmembrane</keyword>
<dbReference type="InParanoid" id="A0A0C3E2C4"/>
<dbReference type="AlphaFoldDB" id="A0A0C3E2C4"/>
<keyword evidence="3" id="KW-1185">Reference proteome</keyword>
<organism evidence="2 3">
    <name type="scientific">Scleroderma citrinum Foug A</name>
    <dbReference type="NCBI Taxonomy" id="1036808"/>
    <lineage>
        <taxon>Eukaryota</taxon>
        <taxon>Fungi</taxon>
        <taxon>Dikarya</taxon>
        <taxon>Basidiomycota</taxon>
        <taxon>Agaricomycotina</taxon>
        <taxon>Agaricomycetes</taxon>
        <taxon>Agaricomycetidae</taxon>
        <taxon>Boletales</taxon>
        <taxon>Sclerodermatineae</taxon>
        <taxon>Sclerodermataceae</taxon>
        <taxon>Scleroderma</taxon>
    </lineage>
</organism>
<reference evidence="3" key="2">
    <citation type="submission" date="2015-01" db="EMBL/GenBank/DDBJ databases">
        <title>Evolutionary Origins and Diversification of the Mycorrhizal Mutualists.</title>
        <authorList>
            <consortium name="DOE Joint Genome Institute"/>
            <consortium name="Mycorrhizal Genomics Consortium"/>
            <person name="Kohler A."/>
            <person name="Kuo A."/>
            <person name="Nagy L.G."/>
            <person name="Floudas D."/>
            <person name="Copeland A."/>
            <person name="Barry K.W."/>
            <person name="Cichocki N."/>
            <person name="Veneault-Fourrey C."/>
            <person name="LaButti K."/>
            <person name="Lindquist E.A."/>
            <person name="Lipzen A."/>
            <person name="Lundell T."/>
            <person name="Morin E."/>
            <person name="Murat C."/>
            <person name="Riley R."/>
            <person name="Ohm R."/>
            <person name="Sun H."/>
            <person name="Tunlid A."/>
            <person name="Henrissat B."/>
            <person name="Grigoriev I.V."/>
            <person name="Hibbett D.S."/>
            <person name="Martin F."/>
        </authorList>
    </citation>
    <scope>NUCLEOTIDE SEQUENCE [LARGE SCALE GENOMIC DNA]</scope>
    <source>
        <strain evidence="3">Foug A</strain>
    </source>
</reference>
<evidence type="ECO:0000313" key="2">
    <source>
        <dbReference type="EMBL" id="KIM62216.1"/>
    </source>
</evidence>
<sequence length="128" mass="14134">MPRISQAIEVGTGMHDLDWCSELVESRSGCYGHSRCIFTPLPLSCLTVSLPLFALLIISLPPPSTSLSPGFFVLLFDASSFSSNYLLLVPWSSVSIVYTGGRKEYEPISLLEIWPTPTIYFLRCLTGL</sequence>
<protein>
    <submittedName>
        <fullName evidence="2">Uncharacterized protein</fullName>
    </submittedName>
</protein>
<dbReference type="HOGENOM" id="CLU_1960886_0_0_1"/>
<evidence type="ECO:0000256" key="1">
    <source>
        <dbReference type="SAM" id="Phobius"/>
    </source>
</evidence>
<evidence type="ECO:0000313" key="3">
    <source>
        <dbReference type="Proteomes" id="UP000053989"/>
    </source>
</evidence>
<accession>A0A0C3E2C4</accession>
<dbReference type="EMBL" id="KN822044">
    <property type="protein sequence ID" value="KIM62216.1"/>
    <property type="molecule type" value="Genomic_DNA"/>
</dbReference>
<gene>
    <name evidence="2" type="ORF">SCLCIDRAFT_838580</name>
</gene>
<dbReference type="Proteomes" id="UP000053989">
    <property type="component" value="Unassembled WGS sequence"/>
</dbReference>
<feature type="transmembrane region" description="Helical" evidence="1">
    <location>
        <begin position="70"/>
        <end position="88"/>
    </location>
</feature>
<feature type="transmembrane region" description="Helical" evidence="1">
    <location>
        <begin position="37"/>
        <end position="58"/>
    </location>
</feature>
<name>A0A0C3E2C4_9AGAM</name>
<keyword evidence="1" id="KW-0472">Membrane</keyword>
<reference evidence="2 3" key="1">
    <citation type="submission" date="2014-04" db="EMBL/GenBank/DDBJ databases">
        <authorList>
            <consortium name="DOE Joint Genome Institute"/>
            <person name="Kuo A."/>
            <person name="Kohler A."/>
            <person name="Nagy L.G."/>
            <person name="Floudas D."/>
            <person name="Copeland A."/>
            <person name="Barry K.W."/>
            <person name="Cichocki N."/>
            <person name="Veneault-Fourrey C."/>
            <person name="LaButti K."/>
            <person name="Lindquist E.A."/>
            <person name="Lipzen A."/>
            <person name="Lundell T."/>
            <person name="Morin E."/>
            <person name="Murat C."/>
            <person name="Sun H."/>
            <person name="Tunlid A."/>
            <person name="Henrissat B."/>
            <person name="Grigoriev I.V."/>
            <person name="Hibbett D.S."/>
            <person name="Martin F."/>
            <person name="Nordberg H.P."/>
            <person name="Cantor M.N."/>
            <person name="Hua S.X."/>
        </authorList>
    </citation>
    <scope>NUCLEOTIDE SEQUENCE [LARGE SCALE GENOMIC DNA]</scope>
    <source>
        <strain evidence="2 3">Foug A</strain>
    </source>
</reference>
<proteinExistence type="predicted"/>